<evidence type="ECO:0000313" key="2">
    <source>
        <dbReference type="Proteomes" id="UP001168821"/>
    </source>
</evidence>
<dbReference type="EMBL" id="JALNTZ010000008">
    <property type="protein sequence ID" value="KAJ3644097.1"/>
    <property type="molecule type" value="Genomic_DNA"/>
</dbReference>
<dbReference type="AlphaFoldDB" id="A0AA38HXN8"/>
<proteinExistence type="predicted"/>
<dbReference type="Proteomes" id="UP001168821">
    <property type="component" value="Unassembled WGS sequence"/>
</dbReference>
<reference evidence="1" key="1">
    <citation type="journal article" date="2023" name="G3 (Bethesda)">
        <title>Whole genome assemblies of Zophobas morio and Tenebrio molitor.</title>
        <authorList>
            <person name="Kaur S."/>
            <person name="Stinson S.A."/>
            <person name="diCenzo G.C."/>
        </authorList>
    </citation>
    <scope>NUCLEOTIDE SEQUENCE</scope>
    <source>
        <strain evidence="1">QUZm001</strain>
    </source>
</reference>
<gene>
    <name evidence="1" type="ORF">Zmor_026770</name>
</gene>
<comment type="caution">
    <text evidence="1">The sequence shown here is derived from an EMBL/GenBank/DDBJ whole genome shotgun (WGS) entry which is preliminary data.</text>
</comment>
<accession>A0AA38HXN8</accession>
<keyword evidence="2" id="KW-1185">Reference proteome</keyword>
<sequence length="113" mass="13469">MVYSGIVPCDIAILETIYYRCRSFHICVAALRIHFTFNAFPIHIEFGNSKTYVPFRYVMVQSRENYTAEDIHQTGNTKFIHAFPLRFRHYFHANLDARKEKRALKMRTIIYSE</sequence>
<organism evidence="1 2">
    <name type="scientific">Zophobas morio</name>
    <dbReference type="NCBI Taxonomy" id="2755281"/>
    <lineage>
        <taxon>Eukaryota</taxon>
        <taxon>Metazoa</taxon>
        <taxon>Ecdysozoa</taxon>
        <taxon>Arthropoda</taxon>
        <taxon>Hexapoda</taxon>
        <taxon>Insecta</taxon>
        <taxon>Pterygota</taxon>
        <taxon>Neoptera</taxon>
        <taxon>Endopterygota</taxon>
        <taxon>Coleoptera</taxon>
        <taxon>Polyphaga</taxon>
        <taxon>Cucujiformia</taxon>
        <taxon>Tenebrionidae</taxon>
        <taxon>Zophobas</taxon>
    </lineage>
</organism>
<evidence type="ECO:0000313" key="1">
    <source>
        <dbReference type="EMBL" id="KAJ3644097.1"/>
    </source>
</evidence>
<name>A0AA38HXN8_9CUCU</name>
<protein>
    <submittedName>
        <fullName evidence="1">Uncharacterized protein</fullName>
    </submittedName>
</protein>